<gene>
    <name evidence="1" type="ORF">MRB53_022525</name>
</gene>
<keyword evidence="2" id="KW-1185">Reference proteome</keyword>
<accession>A0ACC2L6W2</accession>
<name>A0ACC2L6W2_PERAE</name>
<evidence type="ECO:0000313" key="1">
    <source>
        <dbReference type="EMBL" id="KAJ8629202.1"/>
    </source>
</evidence>
<proteinExistence type="predicted"/>
<organism evidence="1 2">
    <name type="scientific">Persea americana</name>
    <name type="common">Avocado</name>
    <dbReference type="NCBI Taxonomy" id="3435"/>
    <lineage>
        <taxon>Eukaryota</taxon>
        <taxon>Viridiplantae</taxon>
        <taxon>Streptophyta</taxon>
        <taxon>Embryophyta</taxon>
        <taxon>Tracheophyta</taxon>
        <taxon>Spermatophyta</taxon>
        <taxon>Magnoliopsida</taxon>
        <taxon>Magnoliidae</taxon>
        <taxon>Laurales</taxon>
        <taxon>Lauraceae</taxon>
        <taxon>Persea</taxon>
    </lineage>
</organism>
<evidence type="ECO:0000313" key="2">
    <source>
        <dbReference type="Proteomes" id="UP001234297"/>
    </source>
</evidence>
<dbReference type="Proteomes" id="UP001234297">
    <property type="component" value="Chromosome 7"/>
</dbReference>
<dbReference type="EMBL" id="CM056815">
    <property type="protein sequence ID" value="KAJ8629202.1"/>
    <property type="molecule type" value="Genomic_DNA"/>
</dbReference>
<sequence length="87" mass="9841">MTGILPQIQAAVGVLQKGLRPTIPKHTHPKLAELLERCWQQGPSLRPDFSKVTELLQLIVNEVGSDGEEKRKEKTAYRFLSALKRIH</sequence>
<comment type="caution">
    <text evidence="1">The sequence shown here is derived from an EMBL/GenBank/DDBJ whole genome shotgun (WGS) entry which is preliminary data.</text>
</comment>
<reference evidence="1 2" key="1">
    <citation type="journal article" date="2022" name="Hortic Res">
        <title>A haplotype resolved chromosomal level avocado genome allows analysis of novel avocado genes.</title>
        <authorList>
            <person name="Nath O."/>
            <person name="Fletcher S.J."/>
            <person name="Hayward A."/>
            <person name="Shaw L.M."/>
            <person name="Masouleh A.K."/>
            <person name="Furtado A."/>
            <person name="Henry R.J."/>
            <person name="Mitter N."/>
        </authorList>
    </citation>
    <scope>NUCLEOTIDE SEQUENCE [LARGE SCALE GENOMIC DNA]</scope>
    <source>
        <strain evidence="2">cv. Hass</strain>
    </source>
</reference>
<protein>
    <submittedName>
        <fullName evidence="1">Uncharacterized protein</fullName>
    </submittedName>
</protein>